<reference evidence="2" key="2">
    <citation type="submission" date="2019-01" db="EMBL/GenBank/DDBJ databases">
        <title>Genome sequence of Desulfonema ishimotonii strain Tokyo 01.</title>
        <authorList>
            <person name="Fukui M."/>
        </authorList>
    </citation>
    <scope>NUCLEOTIDE SEQUENCE [LARGE SCALE GENOMIC DNA]</scope>
    <source>
        <strain evidence="2">Tokyo 01</strain>
    </source>
</reference>
<evidence type="ECO:0000313" key="1">
    <source>
        <dbReference type="EMBL" id="GBC62467.1"/>
    </source>
</evidence>
<reference evidence="2" key="1">
    <citation type="submission" date="2017-11" db="EMBL/GenBank/DDBJ databases">
        <authorList>
            <person name="Watanabe M."/>
            <person name="Kojima H."/>
        </authorList>
    </citation>
    <scope>NUCLEOTIDE SEQUENCE [LARGE SCALE GENOMIC DNA]</scope>
    <source>
        <strain evidence="2">Tokyo 01</strain>
    </source>
</reference>
<protein>
    <submittedName>
        <fullName evidence="1">Uncharacterized protein</fullName>
    </submittedName>
</protein>
<dbReference type="Proteomes" id="UP000288096">
    <property type="component" value="Unassembled WGS sequence"/>
</dbReference>
<keyword evidence="2" id="KW-1185">Reference proteome</keyword>
<gene>
    <name evidence="1" type="ORF">DENIS_3439</name>
</gene>
<dbReference type="EMBL" id="BEXT01000001">
    <property type="protein sequence ID" value="GBC62467.1"/>
    <property type="molecule type" value="Genomic_DNA"/>
</dbReference>
<evidence type="ECO:0000313" key="2">
    <source>
        <dbReference type="Proteomes" id="UP000288096"/>
    </source>
</evidence>
<name>A0A401FZU6_9BACT</name>
<dbReference type="RefSeq" id="WP_124329631.1">
    <property type="nucleotide sequence ID" value="NZ_BEXT01000001.1"/>
</dbReference>
<sequence>MLIYEKLSRKPGTFRRLTGVGGGVFSEMAGKTGPLWEKGGTIMTGVAEIIPCPVLKTTFLPC</sequence>
<dbReference type="AlphaFoldDB" id="A0A401FZU6"/>
<comment type="caution">
    <text evidence="1">The sequence shown here is derived from an EMBL/GenBank/DDBJ whole genome shotgun (WGS) entry which is preliminary data.</text>
</comment>
<proteinExistence type="predicted"/>
<organism evidence="1 2">
    <name type="scientific">Desulfonema ishimotonii</name>
    <dbReference type="NCBI Taxonomy" id="45657"/>
    <lineage>
        <taxon>Bacteria</taxon>
        <taxon>Pseudomonadati</taxon>
        <taxon>Thermodesulfobacteriota</taxon>
        <taxon>Desulfobacteria</taxon>
        <taxon>Desulfobacterales</taxon>
        <taxon>Desulfococcaceae</taxon>
        <taxon>Desulfonema</taxon>
    </lineage>
</organism>
<accession>A0A401FZU6</accession>